<feature type="binding site" evidence="13">
    <location>
        <position position="100"/>
    </location>
    <ligand>
        <name>substrate</name>
    </ligand>
</feature>
<keyword evidence="8 12" id="KW-0808">Transferase</keyword>
<keyword evidence="17" id="KW-1185">Reference proteome</keyword>
<feature type="domain" description="Quinolinate phosphoribosyl transferase C-terminal" evidence="14">
    <location>
        <begin position="112"/>
        <end position="277"/>
    </location>
</feature>
<dbReference type="SUPFAM" id="SSF51690">
    <property type="entry name" value="Nicotinate/Quinolinate PRTase C-terminal domain-like"/>
    <property type="match status" value="1"/>
</dbReference>
<dbReference type="GO" id="GO:0034213">
    <property type="term" value="P:quinolinate catabolic process"/>
    <property type="evidence" value="ECO:0007669"/>
    <property type="project" value="TreeGrafter"/>
</dbReference>
<comment type="pathway">
    <text evidence="2">Cofactor biosynthesis; NAD(+) biosynthesis; nicotinate D-ribonucleotide from quinolinate: step 1/1.</text>
</comment>
<comment type="similarity">
    <text evidence="3 12">Belongs to the NadC/ModD family.</text>
</comment>
<dbReference type="Pfam" id="PF01729">
    <property type="entry name" value="QRPTase_C"/>
    <property type="match status" value="1"/>
</dbReference>
<dbReference type="InterPro" id="IPR022412">
    <property type="entry name" value="Quinolinate_PRibosylTrfase_N"/>
</dbReference>
<dbReference type="EMBL" id="JAUNQW010000010">
    <property type="protein sequence ID" value="MDO5457366.1"/>
    <property type="molecule type" value="Genomic_DNA"/>
</dbReference>
<feature type="binding site" evidence="13">
    <location>
        <position position="157"/>
    </location>
    <ligand>
        <name>substrate</name>
    </ligand>
</feature>
<proteinExistence type="inferred from homology"/>
<dbReference type="PANTHER" id="PTHR32179:SF3">
    <property type="entry name" value="NICOTINATE-NUCLEOTIDE PYROPHOSPHORYLASE [CARBOXYLATING]"/>
    <property type="match status" value="1"/>
</dbReference>
<name>A0AA43ZRZ7_9LACT</name>
<evidence type="ECO:0000313" key="17">
    <source>
        <dbReference type="Proteomes" id="UP001171751"/>
    </source>
</evidence>
<evidence type="ECO:0000256" key="5">
    <source>
        <dbReference type="ARBA" id="ARBA00011944"/>
    </source>
</evidence>
<evidence type="ECO:0000259" key="14">
    <source>
        <dbReference type="Pfam" id="PF01729"/>
    </source>
</evidence>
<evidence type="ECO:0000256" key="6">
    <source>
        <dbReference type="ARBA" id="ARBA00022642"/>
    </source>
</evidence>
<dbReference type="InterPro" id="IPR036068">
    <property type="entry name" value="Nicotinate_pribotase-like_C"/>
</dbReference>
<evidence type="ECO:0000256" key="1">
    <source>
        <dbReference type="ARBA" id="ARBA00003237"/>
    </source>
</evidence>
<feature type="binding site" evidence="13">
    <location>
        <begin position="262"/>
        <end position="264"/>
    </location>
    <ligand>
        <name>substrate</name>
    </ligand>
</feature>
<dbReference type="InterPro" id="IPR002638">
    <property type="entry name" value="Quinolinate_PRibosylTrfase_C"/>
</dbReference>
<dbReference type="NCBIfam" id="TIGR00078">
    <property type="entry name" value="nadC"/>
    <property type="match status" value="1"/>
</dbReference>
<dbReference type="EC" id="2.4.2.19" evidence="5"/>
<dbReference type="GO" id="GO:0004514">
    <property type="term" value="F:nicotinate-nucleotide diphosphorylase (carboxylating) activity"/>
    <property type="evidence" value="ECO:0007669"/>
    <property type="project" value="UniProtKB-EC"/>
</dbReference>
<dbReference type="InterPro" id="IPR027277">
    <property type="entry name" value="NadC/ModD"/>
</dbReference>
<comment type="catalytic activity">
    <reaction evidence="10">
        <text>nicotinate beta-D-ribonucleotide + CO2 + diphosphate = quinolinate + 5-phospho-alpha-D-ribose 1-diphosphate + 2 H(+)</text>
        <dbReference type="Rhea" id="RHEA:12733"/>
        <dbReference type="ChEBI" id="CHEBI:15378"/>
        <dbReference type="ChEBI" id="CHEBI:16526"/>
        <dbReference type="ChEBI" id="CHEBI:29959"/>
        <dbReference type="ChEBI" id="CHEBI:33019"/>
        <dbReference type="ChEBI" id="CHEBI:57502"/>
        <dbReference type="ChEBI" id="CHEBI:58017"/>
        <dbReference type="EC" id="2.4.2.19"/>
    </reaction>
</comment>
<evidence type="ECO:0000256" key="8">
    <source>
        <dbReference type="ARBA" id="ARBA00022679"/>
    </source>
</evidence>
<evidence type="ECO:0000256" key="11">
    <source>
        <dbReference type="ARBA" id="ARBA00069173"/>
    </source>
</evidence>
<feature type="domain" description="Quinolinate phosphoribosyl transferase N-terminal" evidence="15">
    <location>
        <begin position="23"/>
        <end position="110"/>
    </location>
</feature>
<evidence type="ECO:0000259" key="15">
    <source>
        <dbReference type="Pfam" id="PF02749"/>
    </source>
</evidence>
<dbReference type="InterPro" id="IPR013785">
    <property type="entry name" value="Aldolase_TIM"/>
</dbReference>
<dbReference type="FunFam" id="3.90.1170.20:FF:000001">
    <property type="entry name" value="Nicotinate-nucleotide diphosphorylase (Carboxylating)"/>
    <property type="match status" value="1"/>
</dbReference>
<feature type="binding site" evidence="13">
    <location>
        <begin position="133"/>
        <end position="135"/>
    </location>
    <ligand>
        <name>substrate</name>
    </ligand>
</feature>
<accession>A0AA43ZRZ7</accession>
<dbReference type="FunFam" id="3.20.20.70:FF:000030">
    <property type="entry name" value="Nicotinate-nucleotide pyrophosphorylase, carboxylating"/>
    <property type="match status" value="1"/>
</dbReference>
<sequence>MISHLKMDPVIKQALNEDITTYDISSQAIFKNHQMASIELLSKDTGILAGLPVFQRTFEVLSPKSNLTFKWFKKEGDKIQPGELICLLTGPVQVLLTGERVALNFLQALSGIAAATYALAAPLAKAGIKVLDTRKTTPGLRYLEKYAVRVGGGYNHRYNLSDMIMLKDNHIAAAGGIGEAVRKARSIDPFIHKIEVECESLEMVEEAVKHQADIIMLDNFSIEDIDQALAIIDGEAVVECSGNINAENVHRYADRAIDYVSSGAITHSAGIVDLSMKNLVIKDNHLNMI</sequence>
<dbReference type="PIRSF" id="PIRSF006250">
    <property type="entry name" value="NadC_ModD"/>
    <property type="match status" value="1"/>
</dbReference>
<dbReference type="Proteomes" id="UP001171751">
    <property type="component" value="Unassembled WGS sequence"/>
</dbReference>
<evidence type="ECO:0000256" key="4">
    <source>
        <dbReference type="ARBA" id="ARBA00011218"/>
    </source>
</evidence>
<evidence type="ECO:0000256" key="7">
    <source>
        <dbReference type="ARBA" id="ARBA00022676"/>
    </source>
</evidence>
<dbReference type="GO" id="GO:0009435">
    <property type="term" value="P:NAD+ biosynthetic process"/>
    <property type="evidence" value="ECO:0007669"/>
    <property type="project" value="InterPro"/>
</dbReference>
<dbReference type="Gene3D" id="3.90.1170.20">
    <property type="entry name" value="Quinolinate phosphoribosyl transferase, N-terminal domain"/>
    <property type="match status" value="1"/>
</dbReference>
<evidence type="ECO:0000256" key="10">
    <source>
        <dbReference type="ARBA" id="ARBA00047445"/>
    </source>
</evidence>
<evidence type="ECO:0000256" key="9">
    <source>
        <dbReference type="ARBA" id="ARBA00033102"/>
    </source>
</evidence>
<comment type="subunit">
    <text evidence="4">Hexamer formed by 3 homodimers.</text>
</comment>
<keyword evidence="7 12" id="KW-0328">Glycosyltransferase</keyword>
<organism evidence="16 17">
    <name type="scientific">Atopococcus tabaci</name>
    <dbReference type="NCBI Taxonomy" id="269774"/>
    <lineage>
        <taxon>Bacteria</taxon>
        <taxon>Bacillati</taxon>
        <taxon>Bacillota</taxon>
        <taxon>Bacilli</taxon>
        <taxon>Lactobacillales</taxon>
        <taxon>Carnobacteriaceae</taxon>
        <taxon>Atopococcus</taxon>
    </lineage>
</organism>
<dbReference type="GO" id="GO:0005737">
    <property type="term" value="C:cytoplasm"/>
    <property type="evidence" value="ECO:0007669"/>
    <property type="project" value="TreeGrafter"/>
</dbReference>
<feature type="binding site" evidence="13">
    <location>
        <begin position="241"/>
        <end position="243"/>
    </location>
    <ligand>
        <name>substrate</name>
    </ligand>
</feature>
<evidence type="ECO:0000256" key="12">
    <source>
        <dbReference type="PIRNR" id="PIRNR006250"/>
    </source>
</evidence>
<dbReference type="InterPro" id="IPR004393">
    <property type="entry name" value="NadC"/>
</dbReference>
<evidence type="ECO:0000313" key="16">
    <source>
        <dbReference type="EMBL" id="MDO5457366.1"/>
    </source>
</evidence>
<dbReference type="Gene3D" id="3.20.20.70">
    <property type="entry name" value="Aldolase class I"/>
    <property type="match status" value="1"/>
</dbReference>
<evidence type="ECO:0000256" key="2">
    <source>
        <dbReference type="ARBA" id="ARBA00004893"/>
    </source>
</evidence>
<keyword evidence="6" id="KW-0662">Pyridine nucleotide biosynthesis</keyword>
<feature type="binding site" evidence="13">
    <location>
        <position position="197"/>
    </location>
    <ligand>
        <name>substrate</name>
    </ligand>
</feature>
<evidence type="ECO:0000256" key="3">
    <source>
        <dbReference type="ARBA" id="ARBA00009400"/>
    </source>
</evidence>
<dbReference type="InterPro" id="IPR037128">
    <property type="entry name" value="Quinolinate_PRibosylTase_N_sf"/>
</dbReference>
<dbReference type="CDD" id="cd01572">
    <property type="entry name" value="QPRTase"/>
    <property type="match status" value="1"/>
</dbReference>
<comment type="caution">
    <text evidence="16">The sequence shown here is derived from an EMBL/GenBank/DDBJ whole genome shotgun (WGS) entry which is preliminary data.</text>
</comment>
<dbReference type="Pfam" id="PF02749">
    <property type="entry name" value="QRPTase_N"/>
    <property type="match status" value="1"/>
</dbReference>
<reference evidence="16" key="1">
    <citation type="submission" date="2023-07" db="EMBL/GenBank/DDBJ databases">
        <title>Between Cages and Wild: Unraveling the Impact of Captivity on Animal Microbiomes and Antimicrobial Resistance.</title>
        <authorList>
            <person name="Schmartz G.P."/>
            <person name="Rehner J."/>
            <person name="Schuff M.J."/>
            <person name="Becker S.L."/>
            <person name="Kravczyk M."/>
            <person name="Gurevich A."/>
            <person name="Francke R."/>
            <person name="Mueller R."/>
            <person name="Keller V."/>
            <person name="Keller A."/>
        </authorList>
    </citation>
    <scope>NUCLEOTIDE SEQUENCE</scope>
    <source>
        <strain evidence="16">S39M_St_73</strain>
    </source>
</reference>
<dbReference type="AlphaFoldDB" id="A0AA43ZRZ7"/>
<gene>
    <name evidence="16" type="primary">nadC</name>
    <name evidence="16" type="ORF">Q4F26_03390</name>
</gene>
<protein>
    <recommendedName>
        <fullName evidence="11">Probable nicotinate-nucleotide pyrophosphorylase [carboxylating]</fullName>
        <ecNumber evidence="5">2.4.2.19</ecNumber>
    </recommendedName>
    <alternativeName>
        <fullName evidence="9">Quinolinate phosphoribosyltransferase [decarboxylating]</fullName>
    </alternativeName>
</protein>
<comment type="function">
    <text evidence="1">Involved in the catabolism of quinolinic acid (QA).</text>
</comment>
<feature type="binding site" evidence="13">
    <location>
        <position position="167"/>
    </location>
    <ligand>
        <name>substrate</name>
    </ligand>
</feature>
<dbReference type="SUPFAM" id="SSF54675">
    <property type="entry name" value="Nicotinate/Quinolinate PRTase N-terminal domain-like"/>
    <property type="match status" value="1"/>
</dbReference>
<dbReference type="PANTHER" id="PTHR32179">
    <property type="entry name" value="NICOTINATE-NUCLEOTIDE PYROPHOSPHORYLASE [CARBOXYLATING]"/>
    <property type="match status" value="1"/>
</dbReference>
<feature type="binding site" evidence="13">
    <location>
        <position position="218"/>
    </location>
    <ligand>
        <name>substrate</name>
    </ligand>
</feature>
<evidence type="ECO:0000256" key="13">
    <source>
        <dbReference type="PIRSR" id="PIRSR006250-1"/>
    </source>
</evidence>